<keyword evidence="4" id="KW-0808">Transferase</keyword>
<evidence type="ECO:0000313" key="9">
    <source>
        <dbReference type="Proteomes" id="UP000005835"/>
    </source>
</evidence>
<protein>
    <recommendedName>
        <fullName evidence="2">site-specific DNA-methyltransferase (adenine-specific)</fullName>
        <ecNumber evidence="2">2.1.1.72</ecNumber>
    </recommendedName>
</protein>
<evidence type="ECO:0000256" key="2">
    <source>
        <dbReference type="ARBA" id="ARBA00011900"/>
    </source>
</evidence>
<proteinExistence type="inferred from homology"/>
<dbReference type="GO" id="GO:0008170">
    <property type="term" value="F:N-methyltransferase activity"/>
    <property type="evidence" value="ECO:0007669"/>
    <property type="project" value="InterPro"/>
</dbReference>
<dbReference type="InterPro" id="IPR002941">
    <property type="entry name" value="DNA_methylase_N4/N6"/>
</dbReference>
<evidence type="ECO:0000259" key="7">
    <source>
        <dbReference type="Pfam" id="PF01555"/>
    </source>
</evidence>
<dbReference type="Proteomes" id="UP000005835">
    <property type="component" value="Unassembled WGS sequence"/>
</dbReference>
<reference evidence="8 9" key="1">
    <citation type="submission" date="2012-05" db="EMBL/GenBank/DDBJ databases">
        <title>The Genome Sequence of Sutterella wadsworthensis 2_1_59BFAA.</title>
        <authorList>
            <consortium name="The Broad Institute Genome Sequencing Platform"/>
            <person name="Earl A."/>
            <person name="Ward D."/>
            <person name="Feldgarden M."/>
            <person name="Gevers D."/>
            <person name="Daigneault M."/>
            <person name="Strauss J."/>
            <person name="Allen-Vercoe E."/>
            <person name="Walker B."/>
            <person name="Young S.K."/>
            <person name="Zeng Q."/>
            <person name="Gargeya S."/>
            <person name="Fitzgerald M."/>
            <person name="Haas B."/>
            <person name="Abouelleil A."/>
            <person name="Alvarado L."/>
            <person name="Arachchi H.M."/>
            <person name="Berlin A.M."/>
            <person name="Chapman S.B."/>
            <person name="Goldberg J."/>
            <person name="Griggs A."/>
            <person name="Gujja S."/>
            <person name="Hansen M."/>
            <person name="Howarth C."/>
            <person name="Imamovic A."/>
            <person name="Larimer J."/>
            <person name="McCowen C."/>
            <person name="Montmayeur A."/>
            <person name="Murphy C."/>
            <person name="Neiman D."/>
            <person name="Pearson M."/>
            <person name="Priest M."/>
            <person name="Roberts A."/>
            <person name="Saif S."/>
            <person name="Shea T."/>
            <person name="Sisk P."/>
            <person name="Sykes S."/>
            <person name="Wortman J."/>
            <person name="Nusbaum C."/>
            <person name="Birren B."/>
        </authorList>
    </citation>
    <scope>NUCLEOTIDE SEQUENCE [LARGE SCALE GENOMIC DNA]</scope>
    <source>
        <strain evidence="8 9">2_1_59BFAA</strain>
    </source>
</reference>
<keyword evidence="5" id="KW-0949">S-adenosyl-L-methionine</keyword>
<dbReference type="EMBL" id="ADMG01000024">
    <property type="protein sequence ID" value="EKB31472.1"/>
    <property type="molecule type" value="Genomic_DNA"/>
</dbReference>
<name>K1JUR8_9BURK</name>
<dbReference type="AlphaFoldDB" id="K1JUR8"/>
<dbReference type="PATRIC" id="fig|742823.3.peg.940"/>
<organism evidence="8 9">
    <name type="scientific">Sutterella wadsworthensis 2_1_59BFAA</name>
    <dbReference type="NCBI Taxonomy" id="742823"/>
    <lineage>
        <taxon>Bacteria</taxon>
        <taxon>Pseudomonadati</taxon>
        <taxon>Pseudomonadota</taxon>
        <taxon>Betaproteobacteria</taxon>
        <taxon>Burkholderiales</taxon>
        <taxon>Sutterellaceae</taxon>
        <taxon>Sutterella</taxon>
    </lineage>
</organism>
<dbReference type="SUPFAM" id="SSF53335">
    <property type="entry name" value="S-adenosyl-L-methionine-dependent methyltransferases"/>
    <property type="match status" value="1"/>
</dbReference>
<feature type="domain" description="DNA methylase N-4/N-6" evidence="7">
    <location>
        <begin position="17"/>
        <end position="210"/>
    </location>
</feature>
<dbReference type="GO" id="GO:0003677">
    <property type="term" value="F:DNA binding"/>
    <property type="evidence" value="ECO:0007669"/>
    <property type="project" value="InterPro"/>
</dbReference>
<comment type="similarity">
    <text evidence="1">Belongs to the N(4)/N(6)-methyltransferase family.</text>
</comment>
<evidence type="ECO:0000256" key="5">
    <source>
        <dbReference type="ARBA" id="ARBA00022691"/>
    </source>
</evidence>
<dbReference type="EC" id="2.1.1.72" evidence="2"/>
<sequence>MIHALPQIFLSLWGGRVNLYLTDPPYNVAYEGKTKDALTIENDSMEDGAFRQFLVDAFSMADTVLEPGGVFYIWHADSEGYNFRGACRDVGWKVRECLIWNKNAFVLGRQDYQWKHEPCLYGWKDGASHEWYSDRSQTTVIDCDRPMRNGEHPTMKPVELFRYLMENSTKKGDSVLDSFGGSGTTLVAAEQTGRIAYLMELDPVYVDVIIKRWQEMTGLEAVRDDGKTYNSLI</sequence>
<dbReference type="GO" id="GO:0009007">
    <property type="term" value="F:site-specific DNA-methyltransferase (adenine-specific) activity"/>
    <property type="evidence" value="ECO:0007669"/>
    <property type="project" value="UniProtKB-EC"/>
</dbReference>
<dbReference type="InterPro" id="IPR002295">
    <property type="entry name" value="N4/N6-MTase_EcoPI_Mod-like"/>
</dbReference>
<evidence type="ECO:0000256" key="6">
    <source>
        <dbReference type="ARBA" id="ARBA00047942"/>
    </source>
</evidence>
<dbReference type="eggNOG" id="COG0863">
    <property type="taxonomic scope" value="Bacteria"/>
</dbReference>
<dbReference type="Pfam" id="PF01555">
    <property type="entry name" value="N6_N4_Mtase"/>
    <property type="match status" value="1"/>
</dbReference>
<keyword evidence="3" id="KW-0489">Methyltransferase</keyword>
<dbReference type="GO" id="GO:0032259">
    <property type="term" value="P:methylation"/>
    <property type="evidence" value="ECO:0007669"/>
    <property type="project" value="UniProtKB-KW"/>
</dbReference>
<evidence type="ECO:0000313" key="8">
    <source>
        <dbReference type="EMBL" id="EKB31472.1"/>
    </source>
</evidence>
<dbReference type="STRING" id="742823.HMPREF9465_00950"/>
<evidence type="ECO:0000256" key="1">
    <source>
        <dbReference type="ARBA" id="ARBA00006594"/>
    </source>
</evidence>
<evidence type="ECO:0000256" key="4">
    <source>
        <dbReference type="ARBA" id="ARBA00022679"/>
    </source>
</evidence>
<keyword evidence="9" id="KW-1185">Reference proteome</keyword>
<comment type="catalytic activity">
    <reaction evidence="6">
        <text>a 2'-deoxyadenosine in DNA + S-adenosyl-L-methionine = an N(6)-methyl-2'-deoxyadenosine in DNA + S-adenosyl-L-homocysteine + H(+)</text>
        <dbReference type="Rhea" id="RHEA:15197"/>
        <dbReference type="Rhea" id="RHEA-COMP:12418"/>
        <dbReference type="Rhea" id="RHEA-COMP:12419"/>
        <dbReference type="ChEBI" id="CHEBI:15378"/>
        <dbReference type="ChEBI" id="CHEBI:57856"/>
        <dbReference type="ChEBI" id="CHEBI:59789"/>
        <dbReference type="ChEBI" id="CHEBI:90615"/>
        <dbReference type="ChEBI" id="CHEBI:90616"/>
        <dbReference type="EC" id="2.1.1.72"/>
    </reaction>
</comment>
<dbReference type="HOGENOM" id="CLU_024927_0_2_4"/>
<dbReference type="PRINTS" id="PR00506">
    <property type="entry name" value="D21N6MTFRASE"/>
</dbReference>
<accession>K1JUR8</accession>
<dbReference type="RefSeq" id="WP_005434651.1">
    <property type="nucleotide sequence ID" value="NZ_JH815515.1"/>
</dbReference>
<evidence type="ECO:0000256" key="3">
    <source>
        <dbReference type="ARBA" id="ARBA00022603"/>
    </source>
</evidence>
<dbReference type="InterPro" id="IPR029063">
    <property type="entry name" value="SAM-dependent_MTases_sf"/>
</dbReference>
<dbReference type="Gene3D" id="3.40.50.150">
    <property type="entry name" value="Vaccinia Virus protein VP39"/>
    <property type="match status" value="1"/>
</dbReference>
<gene>
    <name evidence="8" type="ORF">HMPREF9465_00950</name>
</gene>
<comment type="caution">
    <text evidence="8">The sequence shown here is derived from an EMBL/GenBank/DDBJ whole genome shotgun (WGS) entry which is preliminary data.</text>
</comment>